<keyword evidence="3" id="KW-1185">Reference proteome</keyword>
<evidence type="ECO:0000313" key="2">
    <source>
        <dbReference type="EMBL" id="CAE8592414.1"/>
    </source>
</evidence>
<feature type="region of interest" description="Disordered" evidence="1">
    <location>
        <begin position="41"/>
        <end position="145"/>
    </location>
</feature>
<accession>A0A813E381</accession>
<sequence length="145" mass="15048">MEDPVIITPAAVTVAAQIKGPMGRKGLMVPGQCQYFVLSPRPSLESPTKASEIADENADHNVGRQRSAVKGPVKKMAAPGSAKKVPASARTPGPASGKVEARESTPIKNRSSAEAATPATQRSVRSVPNRSVPVTPVRPDSACAE</sequence>
<reference evidence="2" key="1">
    <citation type="submission" date="2021-02" db="EMBL/GenBank/DDBJ databases">
        <authorList>
            <person name="Dougan E. K."/>
            <person name="Rhodes N."/>
            <person name="Thang M."/>
            <person name="Chan C."/>
        </authorList>
    </citation>
    <scope>NUCLEOTIDE SEQUENCE</scope>
</reference>
<evidence type="ECO:0000256" key="1">
    <source>
        <dbReference type="SAM" id="MobiDB-lite"/>
    </source>
</evidence>
<gene>
    <name evidence="2" type="ORF">PGLA1383_LOCUS11069</name>
</gene>
<proteinExistence type="predicted"/>
<feature type="non-terminal residue" evidence="2">
    <location>
        <position position="145"/>
    </location>
</feature>
<evidence type="ECO:0000313" key="3">
    <source>
        <dbReference type="Proteomes" id="UP000654075"/>
    </source>
</evidence>
<dbReference type="AlphaFoldDB" id="A0A813E381"/>
<feature type="compositionally biased region" description="Polar residues" evidence="1">
    <location>
        <begin position="106"/>
        <end position="121"/>
    </location>
</feature>
<comment type="caution">
    <text evidence="2">The sequence shown here is derived from an EMBL/GenBank/DDBJ whole genome shotgun (WGS) entry which is preliminary data.</text>
</comment>
<protein>
    <submittedName>
        <fullName evidence="2">Uncharacterized protein</fullName>
    </submittedName>
</protein>
<feature type="compositionally biased region" description="Low complexity" evidence="1">
    <location>
        <begin position="122"/>
        <end position="139"/>
    </location>
</feature>
<dbReference type="EMBL" id="CAJNNV010005656">
    <property type="protein sequence ID" value="CAE8592414.1"/>
    <property type="molecule type" value="Genomic_DNA"/>
</dbReference>
<dbReference type="Proteomes" id="UP000654075">
    <property type="component" value="Unassembled WGS sequence"/>
</dbReference>
<name>A0A813E381_POLGL</name>
<organism evidence="2 3">
    <name type="scientific">Polarella glacialis</name>
    <name type="common">Dinoflagellate</name>
    <dbReference type="NCBI Taxonomy" id="89957"/>
    <lineage>
        <taxon>Eukaryota</taxon>
        <taxon>Sar</taxon>
        <taxon>Alveolata</taxon>
        <taxon>Dinophyceae</taxon>
        <taxon>Suessiales</taxon>
        <taxon>Suessiaceae</taxon>
        <taxon>Polarella</taxon>
    </lineage>
</organism>